<dbReference type="AlphaFoldDB" id="A0A0D8HHH9"/>
<feature type="transmembrane region" description="Helical" evidence="5">
    <location>
        <begin position="12"/>
        <end position="31"/>
    </location>
</feature>
<dbReference type="GO" id="GO:0022857">
    <property type="term" value="F:transmembrane transporter activity"/>
    <property type="evidence" value="ECO:0007669"/>
    <property type="project" value="InterPro"/>
</dbReference>
<dbReference type="GO" id="GO:0005886">
    <property type="term" value="C:plasma membrane"/>
    <property type="evidence" value="ECO:0007669"/>
    <property type="project" value="UniProtKB-SubCell"/>
</dbReference>
<dbReference type="PANTHER" id="PTHR42910">
    <property type="entry name" value="TRANSPORTER SCO4007-RELATED"/>
    <property type="match status" value="1"/>
</dbReference>
<dbReference type="Gene3D" id="1.20.1250.20">
    <property type="entry name" value="MFS general substrate transporter like domains"/>
    <property type="match status" value="1"/>
</dbReference>
<feature type="transmembrane region" description="Helical" evidence="5">
    <location>
        <begin position="78"/>
        <end position="95"/>
    </location>
</feature>
<keyword evidence="2 5" id="KW-0812">Transmembrane</keyword>
<evidence type="ECO:0000256" key="3">
    <source>
        <dbReference type="ARBA" id="ARBA00022989"/>
    </source>
</evidence>
<keyword evidence="4 5" id="KW-0472">Membrane</keyword>
<evidence type="ECO:0000313" key="7">
    <source>
        <dbReference type="EMBL" id="KJF16526.1"/>
    </source>
</evidence>
<dbReference type="SUPFAM" id="SSF103473">
    <property type="entry name" value="MFS general substrate transporter"/>
    <property type="match status" value="1"/>
</dbReference>
<feature type="transmembrane region" description="Helical" evidence="5">
    <location>
        <begin position="136"/>
        <end position="154"/>
    </location>
</feature>
<feature type="transmembrane region" description="Helical" evidence="5">
    <location>
        <begin position="342"/>
        <end position="362"/>
    </location>
</feature>
<dbReference type="PANTHER" id="PTHR42910:SF1">
    <property type="entry name" value="MAJOR FACILITATOR SUPERFAMILY (MFS) PROFILE DOMAIN-CONTAINING PROTEIN"/>
    <property type="match status" value="1"/>
</dbReference>
<dbReference type="RefSeq" id="WP_052606290.1">
    <property type="nucleotide sequence ID" value="NZ_JXYS01000080.1"/>
</dbReference>
<evidence type="ECO:0000256" key="1">
    <source>
        <dbReference type="ARBA" id="ARBA00004651"/>
    </source>
</evidence>
<feature type="domain" description="Major facilitator superfamily (MFS) profile" evidence="6">
    <location>
        <begin position="1"/>
        <end position="390"/>
    </location>
</feature>
<keyword evidence="8" id="KW-1185">Reference proteome</keyword>
<dbReference type="InterPro" id="IPR036259">
    <property type="entry name" value="MFS_trans_sf"/>
</dbReference>
<reference evidence="7 8" key="1">
    <citation type="submission" date="2015-01" db="EMBL/GenBank/DDBJ databases">
        <title>Draft genome of the acidophilic iron oxidizer Acidithrix ferrooxidans strain Py-F3.</title>
        <authorList>
            <person name="Poehlein A."/>
            <person name="Eisen S."/>
            <person name="Schloemann M."/>
            <person name="Johnson B.D."/>
            <person name="Daniel R."/>
            <person name="Muehling M."/>
        </authorList>
    </citation>
    <scope>NUCLEOTIDE SEQUENCE [LARGE SCALE GENOMIC DNA]</scope>
    <source>
        <strain evidence="7 8">Py-F3</strain>
    </source>
</reference>
<feature type="transmembrane region" description="Helical" evidence="5">
    <location>
        <begin position="212"/>
        <end position="231"/>
    </location>
</feature>
<comment type="caution">
    <text evidence="7">The sequence shown here is derived from an EMBL/GenBank/DDBJ whole genome shotgun (WGS) entry which is preliminary data.</text>
</comment>
<dbReference type="STRING" id="1280514.AXFE_25890"/>
<dbReference type="InterPro" id="IPR011701">
    <property type="entry name" value="MFS"/>
</dbReference>
<protein>
    <submittedName>
        <fullName evidence="7">Putative transporter</fullName>
    </submittedName>
</protein>
<evidence type="ECO:0000313" key="8">
    <source>
        <dbReference type="Proteomes" id="UP000032360"/>
    </source>
</evidence>
<feature type="transmembrane region" description="Helical" evidence="5">
    <location>
        <begin position="276"/>
        <end position="295"/>
    </location>
</feature>
<accession>A0A0D8HHH9</accession>
<dbReference type="PATRIC" id="fig|1280514.3.peg.3398"/>
<dbReference type="EMBL" id="JXYS01000080">
    <property type="protein sequence ID" value="KJF16526.1"/>
    <property type="molecule type" value="Genomic_DNA"/>
</dbReference>
<dbReference type="OrthoDB" id="9815356at2"/>
<feature type="transmembrane region" description="Helical" evidence="5">
    <location>
        <begin position="43"/>
        <end position="66"/>
    </location>
</feature>
<feature type="transmembrane region" description="Helical" evidence="5">
    <location>
        <begin position="301"/>
        <end position="321"/>
    </location>
</feature>
<keyword evidence="3 5" id="KW-1133">Transmembrane helix</keyword>
<evidence type="ECO:0000259" key="6">
    <source>
        <dbReference type="PROSITE" id="PS50850"/>
    </source>
</evidence>
<dbReference type="Pfam" id="PF07690">
    <property type="entry name" value="MFS_1"/>
    <property type="match status" value="1"/>
</dbReference>
<evidence type="ECO:0000256" key="4">
    <source>
        <dbReference type="ARBA" id="ARBA00023136"/>
    </source>
</evidence>
<dbReference type="PROSITE" id="PS50850">
    <property type="entry name" value="MFS"/>
    <property type="match status" value="1"/>
</dbReference>
<feature type="transmembrane region" description="Helical" evidence="5">
    <location>
        <begin position="243"/>
        <end position="264"/>
    </location>
</feature>
<gene>
    <name evidence="7" type="ORF">AXFE_25890</name>
</gene>
<organism evidence="7 8">
    <name type="scientific">Acidithrix ferrooxidans</name>
    <dbReference type="NCBI Taxonomy" id="1280514"/>
    <lineage>
        <taxon>Bacteria</taxon>
        <taxon>Bacillati</taxon>
        <taxon>Actinomycetota</taxon>
        <taxon>Acidimicrobiia</taxon>
        <taxon>Acidimicrobiales</taxon>
        <taxon>Acidimicrobiaceae</taxon>
        <taxon>Acidithrix</taxon>
    </lineage>
</organism>
<evidence type="ECO:0000256" key="2">
    <source>
        <dbReference type="ARBA" id="ARBA00022692"/>
    </source>
</evidence>
<dbReference type="InterPro" id="IPR020846">
    <property type="entry name" value="MFS_dom"/>
</dbReference>
<feature type="transmembrane region" description="Helical" evidence="5">
    <location>
        <begin position="160"/>
        <end position="182"/>
    </location>
</feature>
<proteinExistence type="predicted"/>
<sequence length="398" mass="42711">MREEDPILTNRALYIFSVTCGASVASTYYLQPIFPSVGRSLHILPATVSLVSTVLQLAYALGLLLVVPLGDLFDRRKLIPFLLGLSSLSLLGVALSPNFGLFLFFCALVGVTSVVAQITVGFVATIAEPARRGAQVGTVMSGLLMGILLARTISGTIDQFFGWRAIFVMGAIAVGALALVIAPNIATLPRSHQGGYGSLLGSLLVTFKAEPVVRQASLLGLLQFMAFSIFWNTSSLQLSSEKLHLSPFDIGLFGLIGAAGATAARISGKLADQGRQFAVSLFCAALIVVAFGLLYLFEYNLVVIVIAVLLLDFGVQGAHIANQSVIYAIGQQARSRITSIYMTSYFFGGAIGSFLSTLFFRQYGYRSVAIYGFAVGLTIVFVRFIIGDVQKRYRLLQK</sequence>
<evidence type="ECO:0000256" key="5">
    <source>
        <dbReference type="SAM" id="Phobius"/>
    </source>
</evidence>
<dbReference type="CDD" id="cd17324">
    <property type="entry name" value="MFS_NepI_like"/>
    <property type="match status" value="1"/>
</dbReference>
<feature type="transmembrane region" description="Helical" evidence="5">
    <location>
        <begin position="368"/>
        <end position="386"/>
    </location>
</feature>
<name>A0A0D8HHH9_9ACTN</name>
<comment type="subcellular location">
    <subcellularLocation>
        <location evidence="1">Cell membrane</location>
        <topology evidence="1">Multi-pass membrane protein</topology>
    </subcellularLocation>
</comment>
<dbReference type="Proteomes" id="UP000032360">
    <property type="component" value="Unassembled WGS sequence"/>
</dbReference>
<feature type="transmembrane region" description="Helical" evidence="5">
    <location>
        <begin position="101"/>
        <end position="124"/>
    </location>
</feature>